<keyword evidence="3" id="KW-0963">Cytoplasm</keyword>
<dbReference type="PANTHER" id="PTHR34773:SF1">
    <property type="entry name" value="FLAGELLAR SECRETION CHAPERONE FLIS"/>
    <property type="match status" value="1"/>
</dbReference>
<dbReference type="GO" id="GO:0005829">
    <property type="term" value="C:cytosol"/>
    <property type="evidence" value="ECO:0007669"/>
    <property type="project" value="UniProtKB-SubCell"/>
</dbReference>
<dbReference type="CDD" id="cd16098">
    <property type="entry name" value="FliS"/>
    <property type="match status" value="1"/>
</dbReference>
<keyword evidence="7" id="KW-0282">Flagellum</keyword>
<evidence type="ECO:0000256" key="5">
    <source>
        <dbReference type="ARBA" id="ARBA00023186"/>
    </source>
</evidence>
<keyword evidence="7" id="KW-0969">Cilium</keyword>
<dbReference type="SUPFAM" id="SSF101116">
    <property type="entry name" value="Flagellar export chaperone FliS"/>
    <property type="match status" value="1"/>
</dbReference>
<evidence type="ECO:0000256" key="4">
    <source>
        <dbReference type="ARBA" id="ARBA00022795"/>
    </source>
</evidence>
<comment type="similarity">
    <text evidence="2">Belongs to the FliS family.</text>
</comment>
<dbReference type="AlphaFoldDB" id="A0A6N9TNE3"/>
<dbReference type="NCBIfam" id="TIGR00208">
    <property type="entry name" value="fliS"/>
    <property type="match status" value="1"/>
</dbReference>
<reference evidence="7 8" key="1">
    <citation type="submission" date="2020-02" db="EMBL/GenBank/DDBJ databases">
        <title>Comparative genomics of sulfur disproportionating microorganisms.</title>
        <authorList>
            <person name="Ward L.M."/>
            <person name="Bertran E."/>
            <person name="Johnston D.T."/>
        </authorList>
    </citation>
    <scope>NUCLEOTIDE SEQUENCE [LARGE SCALE GENOMIC DNA]</scope>
    <source>
        <strain evidence="7 8">DSM 100025</strain>
    </source>
</reference>
<dbReference type="Proteomes" id="UP000469346">
    <property type="component" value="Unassembled WGS sequence"/>
</dbReference>
<dbReference type="RefSeq" id="WP_163298706.1">
    <property type="nucleotide sequence ID" value="NZ_JAAGRR010000066.1"/>
</dbReference>
<dbReference type="InterPro" id="IPR003713">
    <property type="entry name" value="FliS"/>
</dbReference>
<evidence type="ECO:0000256" key="3">
    <source>
        <dbReference type="ARBA" id="ARBA00022490"/>
    </source>
</evidence>
<keyword evidence="5" id="KW-0143">Chaperone</keyword>
<comment type="caution">
    <text evidence="7">The sequence shown here is derived from an EMBL/GenBank/DDBJ whole genome shotgun (WGS) entry which is preliminary data.</text>
</comment>
<dbReference type="Pfam" id="PF02561">
    <property type="entry name" value="FliS"/>
    <property type="match status" value="1"/>
</dbReference>
<dbReference type="InterPro" id="IPR036584">
    <property type="entry name" value="FliS_sf"/>
</dbReference>
<dbReference type="GO" id="GO:0071973">
    <property type="term" value="P:bacterial-type flagellum-dependent cell motility"/>
    <property type="evidence" value="ECO:0007669"/>
    <property type="project" value="TreeGrafter"/>
</dbReference>
<feature type="region of interest" description="Disordered" evidence="6">
    <location>
        <begin position="126"/>
        <end position="157"/>
    </location>
</feature>
<evidence type="ECO:0000256" key="1">
    <source>
        <dbReference type="ARBA" id="ARBA00004514"/>
    </source>
</evidence>
<evidence type="ECO:0000313" key="8">
    <source>
        <dbReference type="Proteomes" id="UP000469346"/>
    </source>
</evidence>
<keyword evidence="4" id="KW-1005">Bacterial flagellum biogenesis</keyword>
<evidence type="ECO:0000313" key="7">
    <source>
        <dbReference type="EMBL" id="NDY42568.1"/>
    </source>
</evidence>
<proteinExistence type="inferred from homology"/>
<keyword evidence="8" id="KW-1185">Reference proteome</keyword>
<dbReference type="PANTHER" id="PTHR34773">
    <property type="entry name" value="FLAGELLAR SECRETION CHAPERONE FLIS"/>
    <property type="match status" value="1"/>
</dbReference>
<keyword evidence="7" id="KW-0966">Cell projection</keyword>
<protein>
    <submittedName>
        <fullName evidence="7">Flagellar export chaperone FliS</fullName>
    </submittedName>
</protein>
<comment type="subcellular location">
    <subcellularLocation>
        <location evidence="1">Cytoplasm</location>
        <location evidence="1">Cytosol</location>
    </subcellularLocation>
</comment>
<dbReference type="GO" id="GO:0044780">
    <property type="term" value="P:bacterial-type flagellum assembly"/>
    <property type="evidence" value="ECO:0007669"/>
    <property type="project" value="InterPro"/>
</dbReference>
<evidence type="ECO:0000256" key="2">
    <source>
        <dbReference type="ARBA" id="ARBA00008787"/>
    </source>
</evidence>
<gene>
    <name evidence="7" type="primary">fliS</name>
    <name evidence="7" type="ORF">G3N55_06895</name>
</gene>
<name>A0A6N9TNE3_DISTH</name>
<accession>A0A6N9TNE3</accession>
<dbReference type="EMBL" id="JAAGRR010000066">
    <property type="protein sequence ID" value="NDY42568.1"/>
    <property type="molecule type" value="Genomic_DNA"/>
</dbReference>
<organism evidence="7 8">
    <name type="scientific">Dissulfurirhabdus thermomarina</name>
    <dbReference type="NCBI Taxonomy" id="1765737"/>
    <lineage>
        <taxon>Bacteria</taxon>
        <taxon>Deltaproteobacteria</taxon>
        <taxon>Dissulfurirhabdaceae</taxon>
        <taxon>Dissulfurirhabdus</taxon>
    </lineage>
</organism>
<dbReference type="Gene3D" id="1.20.120.340">
    <property type="entry name" value="Flagellar protein FliS"/>
    <property type="match status" value="1"/>
</dbReference>
<evidence type="ECO:0000256" key="6">
    <source>
        <dbReference type="SAM" id="MobiDB-lite"/>
    </source>
</evidence>
<sequence length="167" mass="18365">MTPANPYSAYRKVQAISTSDPKKLVLMLYEACLRALRKAEAAIRDGDVAAKGEGLCKAVDIITELSVSLDRNRDDEMVVFLDRLYAHLLTQLSEANLHSDAERVAHVFRWVEQLRDAWKRTVMPEAEAKAAGAARPEPSRRPAPREGYGPGEPGIGADLRRAVLGLG</sequence>